<dbReference type="Proteomes" id="UP000092600">
    <property type="component" value="Unassembled WGS sequence"/>
</dbReference>
<accession>A0A199UGB6</accession>
<sequence length="200" mass="23259">MLHQKEDQREVDVRRERRRREENGMCTGRGVEKGKSAEKKAFKNFDFVLYQPPILLYIFFLEEHDVNYEEEPEAVDEFDSDFDEDVRAPFISFLLEPDPDDEAENEAEERLKPVKKRLIFPGKSMPKKKGKKKVLSKIEKEKETKTEGTSDKPAQSEKGNVPDELEGERTVRKSTRTSVIVRQAERDAIRAALQATMKKL</sequence>
<protein>
    <submittedName>
        <fullName evidence="3">SWR1 complex subunit 2</fullName>
    </submittedName>
</protein>
<dbReference type="PANTHER" id="PTHR13275:SF4">
    <property type="entry name" value="VACUOLAR PROTEIN SORTING-ASSOCIATED PROTEIN 72 HOMOLOG"/>
    <property type="match status" value="1"/>
</dbReference>
<feature type="region of interest" description="Disordered" evidence="1">
    <location>
        <begin position="1"/>
        <end position="35"/>
    </location>
</feature>
<feature type="compositionally biased region" description="Basic and acidic residues" evidence="1">
    <location>
        <begin position="1"/>
        <end position="23"/>
    </location>
</feature>
<dbReference type="EMBL" id="LSRQ01008316">
    <property type="protein sequence ID" value="OAY63756.1"/>
    <property type="molecule type" value="Genomic_DNA"/>
</dbReference>
<dbReference type="InterPro" id="IPR046757">
    <property type="entry name" value="YL1_N"/>
</dbReference>
<evidence type="ECO:0000259" key="2">
    <source>
        <dbReference type="Pfam" id="PF05764"/>
    </source>
</evidence>
<dbReference type="Pfam" id="PF05764">
    <property type="entry name" value="YL1"/>
    <property type="match status" value="1"/>
</dbReference>
<comment type="caution">
    <text evidence="3">The sequence shown here is derived from an EMBL/GenBank/DDBJ whole genome shotgun (WGS) entry which is preliminary data.</text>
</comment>
<gene>
    <name evidence="3" type="ORF">ACMD2_19867</name>
</gene>
<feature type="region of interest" description="Disordered" evidence="1">
    <location>
        <begin position="120"/>
        <end position="178"/>
    </location>
</feature>
<name>A0A199UGB6_ANACO</name>
<organism evidence="3 4">
    <name type="scientific">Ananas comosus</name>
    <name type="common">Pineapple</name>
    <name type="synonym">Ananas ananas</name>
    <dbReference type="NCBI Taxonomy" id="4615"/>
    <lineage>
        <taxon>Eukaryota</taxon>
        <taxon>Viridiplantae</taxon>
        <taxon>Streptophyta</taxon>
        <taxon>Embryophyta</taxon>
        <taxon>Tracheophyta</taxon>
        <taxon>Spermatophyta</taxon>
        <taxon>Magnoliopsida</taxon>
        <taxon>Liliopsida</taxon>
        <taxon>Poales</taxon>
        <taxon>Bromeliaceae</taxon>
        <taxon>Bromelioideae</taxon>
        <taxon>Ananas</taxon>
    </lineage>
</organism>
<evidence type="ECO:0000256" key="1">
    <source>
        <dbReference type="SAM" id="MobiDB-lite"/>
    </source>
</evidence>
<feature type="compositionally biased region" description="Basic residues" evidence="1">
    <location>
        <begin position="125"/>
        <end position="135"/>
    </location>
</feature>
<proteinExistence type="predicted"/>
<dbReference type="GO" id="GO:0005634">
    <property type="term" value="C:nucleus"/>
    <property type="evidence" value="ECO:0007669"/>
    <property type="project" value="TreeGrafter"/>
</dbReference>
<dbReference type="AlphaFoldDB" id="A0A199UGB6"/>
<feature type="compositionally biased region" description="Basic and acidic residues" evidence="1">
    <location>
        <begin position="136"/>
        <end position="150"/>
    </location>
</feature>
<reference evidence="3 4" key="1">
    <citation type="journal article" date="2016" name="DNA Res.">
        <title>The draft genome of MD-2 pineapple using hybrid error correction of long reads.</title>
        <authorList>
            <person name="Redwan R.M."/>
            <person name="Saidin A."/>
            <person name="Kumar S.V."/>
        </authorList>
    </citation>
    <scope>NUCLEOTIDE SEQUENCE [LARGE SCALE GENOMIC DNA]</scope>
    <source>
        <strain evidence="4">cv. MD2</strain>
        <tissue evidence="3">Leaf</tissue>
    </source>
</reference>
<evidence type="ECO:0000313" key="3">
    <source>
        <dbReference type="EMBL" id="OAY63756.1"/>
    </source>
</evidence>
<feature type="domain" description="Vps72/YL1 N-terminal" evidence="2">
    <location>
        <begin position="62"/>
        <end position="195"/>
    </location>
</feature>
<dbReference type="PANTHER" id="PTHR13275">
    <property type="entry name" value="YL-1 PROTEIN TRANSCRIPTION FACTOR-LIKE 1"/>
    <property type="match status" value="1"/>
</dbReference>
<evidence type="ECO:0000313" key="4">
    <source>
        <dbReference type="Proteomes" id="UP000092600"/>
    </source>
</evidence>
<dbReference type="STRING" id="4615.A0A199UGB6"/>